<dbReference type="InterPro" id="IPR056743">
    <property type="entry name" value="TRM5-TYW2-like_MTfase"/>
</dbReference>
<comment type="similarity">
    <text evidence="11">Belongs to the TRM5 / TYW2 family.</text>
</comment>
<organism evidence="14 15">
    <name type="scientific">Oopsacas minuta</name>
    <dbReference type="NCBI Taxonomy" id="111878"/>
    <lineage>
        <taxon>Eukaryota</taxon>
        <taxon>Metazoa</taxon>
        <taxon>Porifera</taxon>
        <taxon>Hexactinellida</taxon>
        <taxon>Hexasterophora</taxon>
        <taxon>Lyssacinosida</taxon>
        <taxon>Leucopsacidae</taxon>
        <taxon>Oopsacas</taxon>
    </lineage>
</organism>
<evidence type="ECO:0000256" key="6">
    <source>
        <dbReference type="ARBA" id="ARBA00022694"/>
    </source>
</evidence>
<dbReference type="GO" id="GO:0005759">
    <property type="term" value="C:mitochondrial matrix"/>
    <property type="evidence" value="ECO:0007669"/>
    <property type="project" value="UniProtKB-SubCell"/>
</dbReference>
<sequence>MLLPPSAVRGMKILNKELFRKTVRVPALQITRKGVDSLLKVLKKNILDSVNIRRVMDITSPEEGASQLVAILLKPDYKLSTHEESSLTEDMKFIDREIQLEFSSWGIKALLSAILPENTVVPTAFETAGHIAHVNLRDEQLPYKHVIGEVILQKLTPIKTVVNKIGKIENEFRIFDMEVIAGDKDAGIVTVKEQYCTYKLDYFKAFWNSRLQGERQRITDLFKPNQVILDVFAGVGPFSILACKKKCFAHANDLNPNCYQFMSENVKINKVVDRMECYNLDARVFIKKLTEQLIQSELSGDGFASKLKTMYSHVIMNLPGTAVGFLNTFIGLFISVPEDKRDSFQLPTIHCYSFASGEDPQNEVKQRVEGILISRLTTCDTSFVRQVSTVKEQIRISFQLPPEVAYRHKQVAEVEPEQQQQKKRAKFDYNED</sequence>
<dbReference type="PROSITE" id="PS51684">
    <property type="entry name" value="SAM_MT_TRM5_TYW2"/>
    <property type="match status" value="1"/>
</dbReference>
<dbReference type="Pfam" id="PF25133">
    <property type="entry name" value="TYW2_N_2"/>
    <property type="match status" value="1"/>
</dbReference>
<comment type="catalytic activity">
    <reaction evidence="10 11">
        <text>guanosine(37) in tRNA + S-adenosyl-L-methionine = N(1)-methylguanosine(37) in tRNA + S-adenosyl-L-homocysteine + H(+)</text>
        <dbReference type="Rhea" id="RHEA:36899"/>
        <dbReference type="Rhea" id="RHEA-COMP:10145"/>
        <dbReference type="Rhea" id="RHEA-COMP:10147"/>
        <dbReference type="ChEBI" id="CHEBI:15378"/>
        <dbReference type="ChEBI" id="CHEBI:57856"/>
        <dbReference type="ChEBI" id="CHEBI:59789"/>
        <dbReference type="ChEBI" id="CHEBI:73542"/>
        <dbReference type="ChEBI" id="CHEBI:74269"/>
        <dbReference type="EC" id="2.1.1.228"/>
    </reaction>
</comment>
<feature type="binding site" evidence="11">
    <location>
        <position position="215"/>
    </location>
    <ligand>
        <name>S-adenosyl-L-methionine</name>
        <dbReference type="ChEBI" id="CHEBI:59789"/>
    </ligand>
</feature>
<gene>
    <name evidence="14" type="ORF">LOD99_2535</name>
</gene>
<keyword evidence="3 11" id="KW-0489">Methyltransferase</keyword>
<name>A0AAV7K1Y4_9METZ</name>
<evidence type="ECO:0000313" key="15">
    <source>
        <dbReference type="Proteomes" id="UP001165289"/>
    </source>
</evidence>
<reference evidence="14 15" key="1">
    <citation type="journal article" date="2023" name="BMC Biol.">
        <title>The compact genome of the sponge Oopsacas minuta (Hexactinellida) is lacking key metazoan core genes.</title>
        <authorList>
            <person name="Santini S."/>
            <person name="Schenkelaars Q."/>
            <person name="Jourda C."/>
            <person name="Duchesne M."/>
            <person name="Belahbib H."/>
            <person name="Rocher C."/>
            <person name="Selva M."/>
            <person name="Riesgo A."/>
            <person name="Vervoort M."/>
            <person name="Leys S.P."/>
            <person name="Kodjabachian L."/>
            <person name="Le Bivic A."/>
            <person name="Borchiellini C."/>
            <person name="Claverie J.M."/>
            <person name="Renard E."/>
        </authorList>
    </citation>
    <scope>NUCLEOTIDE SEQUENCE [LARGE SCALE GENOMIC DNA]</scope>
    <source>
        <strain evidence="14">SPO-2</strain>
    </source>
</reference>
<dbReference type="GO" id="GO:0052906">
    <property type="term" value="F:tRNA (guanine(37)-N1)-methyltransferase activity"/>
    <property type="evidence" value="ECO:0007669"/>
    <property type="project" value="UniProtKB-UniRule"/>
</dbReference>
<keyword evidence="7 11" id="KW-0496">Mitochondrion</keyword>
<dbReference type="PANTHER" id="PTHR23245">
    <property type="entry name" value="TRNA METHYLTRANSFERASE"/>
    <property type="match status" value="1"/>
</dbReference>
<dbReference type="InterPro" id="IPR025792">
    <property type="entry name" value="tRNA_Gua_MeTrfase_euk"/>
</dbReference>
<feature type="domain" description="SAM-dependent methyltransferase TRM5/TYW2-type" evidence="13">
    <location>
        <begin position="125"/>
        <end position="402"/>
    </location>
</feature>
<comment type="function">
    <text evidence="9">Involved in mitochondrial tRNA methylation. Specifically methylates the N1 position of guanosine-37 in various tRNAs. Methylation is not dependent on the nature of the nucleoside 5' of the target nucleoside. This is the first step in the biosynthesis of wybutosine (yW), a modified base adjacent to the anticodon of tRNAs and required for accurate decoding.</text>
</comment>
<feature type="binding site" evidence="11">
    <location>
        <begin position="281"/>
        <end position="282"/>
    </location>
    <ligand>
        <name>S-adenosyl-L-methionine</name>
        <dbReference type="ChEBI" id="CHEBI:59789"/>
    </ligand>
</feature>
<evidence type="ECO:0000256" key="9">
    <source>
        <dbReference type="ARBA" id="ARBA00045951"/>
    </source>
</evidence>
<comment type="function">
    <text evidence="11">Specifically methylates the N1 position of guanosine-37 in various cytoplasmic and mitochondrial tRNAs. Methylation is not dependent on the nature of the nucleoside 5' of the target nucleoside. This is the first step in the biosynthesis of wybutosine (yW), a modified base adjacent to the anticodon of tRNAs and required for accurate decoding.</text>
</comment>
<comment type="similarity">
    <text evidence="1">Belongs to the class I-like SAM-binding methyltransferase superfamily. TRM5/TYW2 family.</text>
</comment>
<evidence type="ECO:0000256" key="1">
    <source>
        <dbReference type="ARBA" id="ARBA00009775"/>
    </source>
</evidence>
<protein>
    <recommendedName>
        <fullName evidence="11">tRNA (guanine(37)-N1)-methyltransferase</fullName>
        <ecNumber evidence="11">2.1.1.228</ecNumber>
    </recommendedName>
    <alternativeName>
        <fullName evidence="11">M1G-methyltransferase</fullName>
    </alternativeName>
    <alternativeName>
        <fullName evidence="11">tRNA [GM37] methyltransferase</fullName>
    </alternativeName>
    <alternativeName>
        <fullName evidence="11">tRNA methyltransferase 5 homolog</fullName>
    </alternativeName>
</protein>
<feature type="binding site" evidence="11">
    <location>
        <position position="317"/>
    </location>
    <ligand>
        <name>S-adenosyl-L-methionine</name>
        <dbReference type="ChEBI" id="CHEBI:59789"/>
    </ligand>
</feature>
<keyword evidence="8 11" id="KW-0539">Nucleus</keyword>
<evidence type="ECO:0000256" key="2">
    <source>
        <dbReference type="ARBA" id="ARBA00022490"/>
    </source>
</evidence>
<dbReference type="InterPro" id="IPR030382">
    <property type="entry name" value="MeTrfase_TRM5/TYW2"/>
</dbReference>
<dbReference type="PANTHER" id="PTHR23245:SF36">
    <property type="entry name" value="TRNA (GUANINE(37)-N1)-METHYLTRANSFERASE"/>
    <property type="match status" value="1"/>
</dbReference>
<keyword evidence="6 11" id="KW-0819">tRNA processing</keyword>
<evidence type="ECO:0000256" key="7">
    <source>
        <dbReference type="ARBA" id="ARBA00023128"/>
    </source>
</evidence>
<dbReference type="GO" id="GO:0070901">
    <property type="term" value="P:mitochondrial tRNA methylation"/>
    <property type="evidence" value="ECO:0007669"/>
    <property type="project" value="UniProtKB-ARBA"/>
</dbReference>
<keyword evidence="4 11" id="KW-0808">Transferase</keyword>
<evidence type="ECO:0000259" key="13">
    <source>
        <dbReference type="PROSITE" id="PS51684"/>
    </source>
</evidence>
<accession>A0AAV7K1Y4</accession>
<keyword evidence="5 11" id="KW-0949">S-adenosyl-L-methionine</keyword>
<dbReference type="Gene3D" id="3.40.50.150">
    <property type="entry name" value="Vaccinia Virus protein VP39"/>
    <property type="match status" value="1"/>
</dbReference>
<proteinExistence type="inferred from homology"/>
<dbReference type="InterPro" id="IPR056744">
    <property type="entry name" value="TRM5/TYW2-like_N"/>
</dbReference>
<dbReference type="HAMAP" id="MF_03152">
    <property type="entry name" value="TRM5"/>
    <property type="match status" value="1"/>
</dbReference>
<dbReference type="InterPro" id="IPR029063">
    <property type="entry name" value="SAM-dependent_MTases_sf"/>
</dbReference>
<dbReference type="SUPFAM" id="SSF53335">
    <property type="entry name" value="S-adenosyl-L-methionine-dependent methyltransferases"/>
    <property type="match status" value="1"/>
</dbReference>
<dbReference type="Pfam" id="PF02475">
    <property type="entry name" value="TRM5-TYW2_MTfase"/>
    <property type="match status" value="1"/>
</dbReference>
<evidence type="ECO:0000256" key="8">
    <source>
        <dbReference type="ARBA" id="ARBA00023242"/>
    </source>
</evidence>
<comment type="subcellular location">
    <subcellularLocation>
        <location evidence="11">Mitochondrion matrix</location>
    </subcellularLocation>
    <subcellularLocation>
        <location evidence="11">Nucleus</location>
    </subcellularLocation>
    <subcellularLocation>
        <location evidence="11">Cytoplasm</location>
    </subcellularLocation>
    <text evidence="11">Predominantly in the mitochondria and in the nucleus.</text>
</comment>
<keyword evidence="15" id="KW-1185">Reference proteome</keyword>
<evidence type="ECO:0000256" key="3">
    <source>
        <dbReference type="ARBA" id="ARBA00022603"/>
    </source>
</evidence>
<dbReference type="GO" id="GO:0002939">
    <property type="term" value="P:tRNA N1-guanine methylation"/>
    <property type="evidence" value="ECO:0007669"/>
    <property type="project" value="TreeGrafter"/>
</dbReference>
<dbReference type="EMBL" id="JAKMXF010000210">
    <property type="protein sequence ID" value="KAI6655247.1"/>
    <property type="molecule type" value="Genomic_DNA"/>
</dbReference>
<feature type="binding site" evidence="11">
    <location>
        <begin position="253"/>
        <end position="254"/>
    </location>
    <ligand>
        <name>S-adenosyl-L-methionine</name>
        <dbReference type="ChEBI" id="CHEBI:59789"/>
    </ligand>
</feature>
<dbReference type="Proteomes" id="UP001165289">
    <property type="component" value="Unassembled WGS sequence"/>
</dbReference>
<evidence type="ECO:0000256" key="10">
    <source>
        <dbReference type="ARBA" id="ARBA00047783"/>
    </source>
</evidence>
<evidence type="ECO:0000256" key="12">
    <source>
        <dbReference type="SAM" id="MobiDB-lite"/>
    </source>
</evidence>
<evidence type="ECO:0000256" key="11">
    <source>
        <dbReference type="HAMAP-Rule" id="MF_03152"/>
    </source>
</evidence>
<keyword evidence="2 11" id="KW-0963">Cytoplasm</keyword>
<dbReference type="Gene3D" id="3.30.300.110">
    <property type="entry name" value="Met-10+ protein-like domains"/>
    <property type="match status" value="1"/>
</dbReference>
<evidence type="ECO:0000256" key="4">
    <source>
        <dbReference type="ARBA" id="ARBA00022679"/>
    </source>
</evidence>
<comment type="subunit">
    <text evidence="11">Monomer.</text>
</comment>
<dbReference type="EC" id="2.1.1.228" evidence="11"/>
<dbReference type="AlphaFoldDB" id="A0AAV7K1Y4"/>
<comment type="caution">
    <text evidence="14">The sequence shown here is derived from an EMBL/GenBank/DDBJ whole genome shotgun (WGS) entry which is preliminary data.</text>
</comment>
<feature type="region of interest" description="Disordered" evidence="12">
    <location>
        <begin position="411"/>
        <end position="432"/>
    </location>
</feature>
<dbReference type="GO" id="GO:0005634">
    <property type="term" value="C:nucleus"/>
    <property type="evidence" value="ECO:0007669"/>
    <property type="project" value="UniProtKB-SubCell"/>
</dbReference>
<evidence type="ECO:0000256" key="5">
    <source>
        <dbReference type="ARBA" id="ARBA00022691"/>
    </source>
</evidence>
<evidence type="ECO:0000313" key="14">
    <source>
        <dbReference type="EMBL" id="KAI6655247.1"/>
    </source>
</evidence>
<dbReference type="FunFam" id="3.30.300.110:FF:000001">
    <property type="entry name" value="tRNA (guanine(37)-N1)-methyltransferase"/>
    <property type="match status" value="1"/>
</dbReference>